<dbReference type="EMBL" id="CAJHNJ030000001">
    <property type="protein sequence ID" value="CAG9088138.1"/>
    <property type="molecule type" value="Genomic_DNA"/>
</dbReference>
<accession>A0A8S4CYM3</accession>
<feature type="domain" description="FP protein C-terminal" evidence="1">
    <location>
        <begin position="262"/>
        <end position="313"/>
    </location>
</feature>
<evidence type="ECO:0000259" key="1">
    <source>
        <dbReference type="Pfam" id="PF25298"/>
    </source>
</evidence>
<dbReference type="AlphaFoldDB" id="A0A8S4CYM3"/>
<protein>
    <submittedName>
        <fullName evidence="2">(diamondback moth) hypothetical protein</fullName>
    </submittedName>
</protein>
<dbReference type="InterPro" id="IPR057251">
    <property type="entry name" value="FP_C"/>
</dbReference>
<proteinExistence type="predicted"/>
<dbReference type="InterPro" id="IPR036537">
    <property type="entry name" value="Adaptor_Cbl_N_dom_sf"/>
</dbReference>
<evidence type="ECO:0000313" key="3">
    <source>
        <dbReference type="Proteomes" id="UP000653454"/>
    </source>
</evidence>
<dbReference type="GO" id="GO:0007166">
    <property type="term" value="P:cell surface receptor signaling pathway"/>
    <property type="evidence" value="ECO:0007669"/>
    <property type="project" value="InterPro"/>
</dbReference>
<dbReference type="Pfam" id="PF25298">
    <property type="entry name" value="Baculo_FP_2nd"/>
    <property type="match status" value="1"/>
</dbReference>
<sequence>MFTCARCSSTCNDGAKCSCCGLFLDFPCSGVTEAGYRKLGDRQKSWRCTACKSTGNSPRIPPPTTSSPAPITNESLMEEIKKIAAMVAPIPKLVSDMAQVKTDIAELMSSVEFAHSSVKDLQDKSLKIEQRVSETEKVIENFASYKNKLAKIQKEIDKKEQWSRLNNIEVKGIPFTKNENLFDLLLKLAEICDFQLKKEDINFVSRVRSHSNSGPKSIVACLTHRYLKENFVATARGRRGISAADLGFGNCQDKVYINDHLTENNKLLLNKVKLLAKENNFQFVWVKNCSIHVRKNATSPVFYIKSENDLAKII</sequence>
<name>A0A8S4CYM3_PLUXY</name>
<keyword evidence="3" id="KW-1185">Reference proteome</keyword>
<reference evidence="2" key="1">
    <citation type="submission" date="2020-11" db="EMBL/GenBank/DDBJ databases">
        <authorList>
            <person name="Whiteford S."/>
        </authorList>
    </citation>
    <scope>NUCLEOTIDE SEQUENCE</scope>
</reference>
<gene>
    <name evidence="2" type="ORF">PLXY2_LOCUS488</name>
</gene>
<evidence type="ECO:0000313" key="2">
    <source>
        <dbReference type="EMBL" id="CAG9088138.1"/>
    </source>
</evidence>
<organism evidence="2 3">
    <name type="scientific">Plutella xylostella</name>
    <name type="common">Diamondback moth</name>
    <name type="synonym">Plutella maculipennis</name>
    <dbReference type="NCBI Taxonomy" id="51655"/>
    <lineage>
        <taxon>Eukaryota</taxon>
        <taxon>Metazoa</taxon>
        <taxon>Ecdysozoa</taxon>
        <taxon>Arthropoda</taxon>
        <taxon>Hexapoda</taxon>
        <taxon>Insecta</taxon>
        <taxon>Pterygota</taxon>
        <taxon>Neoptera</taxon>
        <taxon>Endopterygota</taxon>
        <taxon>Lepidoptera</taxon>
        <taxon>Glossata</taxon>
        <taxon>Ditrysia</taxon>
        <taxon>Yponomeutoidea</taxon>
        <taxon>Plutellidae</taxon>
        <taxon>Plutella</taxon>
    </lineage>
</organism>
<dbReference type="Proteomes" id="UP000653454">
    <property type="component" value="Unassembled WGS sequence"/>
</dbReference>
<dbReference type="Gene3D" id="1.20.930.20">
    <property type="entry name" value="Adaptor protein Cbl, N-terminal domain"/>
    <property type="match status" value="1"/>
</dbReference>
<comment type="caution">
    <text evidence="2">The sequence shown here is derived from an EMBL/GenBank/DDBJ whole genome shotgun (WGS) entry which is preliminary data.</text>
</comment>